<dbReference type="AlphaFoldDB" id="A0A2M9ZGW0"/>
<evidence type="ECO:0000313" key="2">
    <source>
        <dbReference type="Proteomes" id="UP000231912"/>
    </source>
</evidence>
<organism evidence="1 2">
    <name type="scientific">Leptospira wolffii</name>
    <dbReference type="NCBI Taxonomy" id="409998"/>
    <lineage>
        <taxon>Bacteria</taxon>
        <taxon>Pseudomonadati</taxon>
        <taxon>Spirochaetota</taxon>
        <taxon>Spirochaetia</taxon>
        <taxon>Leptospirales</taxon>
        <taxon>Leptospiraceae</taxon>
        <taxon>Leptospira</taxon>
    </lineage>
</organism>
<dbReference type="EMBL" id="NPDT01000001">
    <property type="protein sequence ID" value="PJZ67587.1"/>
    <property type="molecule type" value="Genomic_DNA"/>
</dbReference>
<sequence length="197" mass="22081">MIPMQIRIVFFLITLVFLSSNCSSVEKKEVQIPFLGEKRADLPILIQFEEEQEYNAKSLMATFFTGQEGKEQRVDREYAKFPILVGTGARSKELELEGTVTKRESAMRSEVKEVYIHINGSTLSHNCGLGVLDSFSSSKSGQKAFRSVKILFRGTGDKDIPRTGVSWALGLVTYFLYPLIATGFYVEKMECGLVLEG</sequence>
<protein>
    <submittedName>
        <fullName evidence="1">Uncharacterized protein</fullName>
    </submittedName>
</protein>
<dbReference type="Proteomes" id="UP000231912">
    <property type="component" value="Unassembled WGS sequence"/>
</dbReference>
<proteinExistence type="predicted"/>
<gene>
    <name evidence="1" type="ORF">CH371_06135</name>
</gene>
<comment type="caution">
    <text evidence="1">The sequence shown here is derived from an EMBL/GenBank/DDBJ whole genome shotgun (WGS) entry which is preliminary data.</text>
</comment>
<name>A0A2M9ZGW0_9LEPT</name>
<reference evidence="1 2" key="1">
    <citation type="submission" date="2017-07" db="EMBL/GenBank/DDBJ databases">
        <title>Leptospira spp. isolated from tropical soils.</title>
        <authorList>
            <person name="Thibeaux R."/>
            <person name="Iraola G."/>
            <person name="Ferres I."/>
            <person name="Bierque E."/>
            <person name="Girault D."/>
            <person name="Soupe-Gilbert M.-E."/>
            <person name="Picardeau M."/>
            <person name="Goarant C."/>
        </authorList>
    </citation>
    <scope>NUCLEOTIDE SEQUENCE [LARGE SCALE GENOMIC DNA]</scope>
    <source>
        <strain evidence="1 2">FH2-C-A2</strain>
    </source>
</reference>
<dbReference type="RefSeq" id="WP_100758044.1">
    <property type="nucleotide sequence ID" value="NZ_NPDT01000001.1"/>
</dbReference>
<evidence type="ECO:0000313" key="1">
    <source>
        <dbReference type="EMBL" id="PJZ67587.1"/>
    </source>
</evidence>
<accession>A0A2M9ZGW0</accession>